<keyword evidence="3" id="KW-1185">Reference proteome</keyword>
<dbReference type="AlphaFoldDB" id="A0A1I3VYW8"/>
<sequence>MIYEIKRGNTVLAAVHAEGVQDVSVMENDRAEHKFQLPVHVDFKRGDTVEVYGQIYKINRSANVGRTNEKQGLGYEIEFEALYYDLAKWQLKGLDAANELTVSEVYLTGTASTVIDLIVRNANRVDSGWEIGVVDDTEAQQFTFVNQSLLAVLTELASRFESEYWVDGKVIHLQKREASTGLSLEFGKGKGLYKLTRGRTETSVINRLYVEGASRNLPSGYGF</sequence>
<dbReference type="EMBL" id="FOQO01000032">
    <property type="protein sequence ID" value="SFJ99406.1"/>
    <property type="molecule type" value="Genomic_DNA"/>
</dbReference>
<dbReference type="STRING" id="1477437.SAMN05444682_1323"/>
<proteinExistence type="predicted"/>
<evidence type="ECO:0000313" key="2">
    <source>
        <dbReference type="EMBL" id="SFJ99406.1"/>
    </source>
</evidence>
<accession>A0A1I3VYW8</accession>
<feature type="non-terminal residue" evidence="2">
    <location>
        <position position="223"/>
    </location>
</feature>
<dbReference type="Proteomes" id="UP000198670">
    <property type="component" value="Unassembled WGS sequence"/>
</dbReference>
<dbReference type="RefSeq" id="WP_143073037.1">
    <property type="nucleotide sequence ID" value="NZ_FOQO01000032.1"/>
</dbReference>
<evidence type="ECO:0000259" key="1">
    <source>
        <dbReference type="Pfam" id="PF06605"/>
    </source>
</evidence>
<protein>
    <submittedName>
        <fullName evidence="2">Prophage endopeptidase tail</fullName>
    </submittedName>
</protein>
<name>A0A1I3VYW8_9SPHI</name>
<feature type="domain" description="Tail spike" evidence="1">
    <location>
        <begin position="107"/>
        <end position="213"/>
    </location>
</feature>
<gene>
    <name evidence="2" type="ORF">SAMN05444682_1323</name>
</gene>
<dbReference type="Pfam" id="PF06605">
    <property type="entry name" value="Prophage_tail"/>
    <property type="match status" value="1"/>
</dbReference>
<organism evidence="2 3">
    <name type="scientific">Parapedobacter indicus</name>
    <dbReference type="NCBI Taxonomy" id="1477437"/>
    <lineage>
        <taxon>Bacteria</taxon>
        <taxon>Pseudomonadati</taxon>
        <taxon>Bacteroidota</taxon>
        <taxon>Sphingobacteriia</taxon>
        <taxon>Sphingobacteriales</taxon>
        <taxon>Sphingobacteriaceae</taxon>
        <taxon>Parapedobacter</taxon>
    </lineage>
</organism>
<reference evidence="2 3" key="1">
    <citation type="submission" date="2016-10" db="EMBL/GenBank/DDBJ databases">
        <authorList>
            <person name="de Groot N.N."/>
        </authorList>
    </citation>
    <scope>NUCLEOTIDE SEQUENCE [LARGE SCALE GENOMIC DNA]</scope>
    <source>
        <strain evidence="2 3">RK1</strain>
    </source>
</reference>
<dbReference type="InterPro" id="IPR010572">
    <property type="entry name" value="Tail_dom"/>
</dbReference>
<evidence type="ECO:0000313" key="3">
    <source>
        <dbReference type="Proteomes" id="UP000198670"/>
    </source>
</evidence>